<dbReference type="InterPro" id="IPR043502">
    <property type="entry name" value="DNA/RNA_pol_sf"/>
</dbReference>
<dbReference type="Gene3D" id="1.10.340.70">
    <property type="match status" value="1"/>
</dbReference>
<protein>
    <recommendedName>
        <fullName evidence="1">RNA-directed DNA polymerase</fullName>
        <ecNumber evidence="1">2.7.7.49</ecNumber>
    </recommendedName>
</protein>
<dbReference type="InterPro" id="IPR041588">
    <property type="entry name" value="Integrase_H2C2"/>
</dbReference>
<keyword evidence="6" id="KW-1185">Reference proteome</keyword>
<organism evidence="5 6">
    <name type="scientific">Trichonephila clavata</name>
    <name type="common">Joro spider</name>
    <name type="synonym">Nephila clavata</name>
    <dbReference type="NCBI Taxonomy" id="2740835"/>
    <lineage>
        <taxon>Eukaryota</taxon>
        <taxon>Metazoa</taxon>
        <taxon>Ecdysozoa</taxon>
        <taxon>Arthropoda</taxon>
        <taxon>Chelicerata</taxon>
        <taxon>Arachnida</taxon>
        <taxon>Araneae</taxon>
        <taxon>Araneomorphae</taxon>
        <taxon>Entelegynae</taxon>
        <taxon>Araneoidea</taxon>
        <taxon>Nephilidae</taxon>
        <taxon>Trichonephila</taxon>
    </lineage>
</organism>
<feature type="region of interest" description="Disordered" evidence="2">
    <location>
        <begin position="256"/>
        <end position="295"/>
    </location>
</feature>
<feature type="domain" description="Reverse transcriptase/retrotransposon-derived protein RNase H-like" evidence="3">
    <location>
        <begin position="8"/>
        <end position="79"/>
    </location>
</feature>
<dbReference type="GO" id="GO:0003964">
    <property type="term" value="F:RNA-directed DNA polymerase activity"/>
    <property type="evidence" value="ECO:0007669"/>
    <property type="project" value="UniProtKB-EC"/>
</dbReference>
<dbReference type="EC" id="2.7.7.49" evidence="1"/>
<comment type="caution">
    <text evidence="5">The sequence shown here is derived from an EMBL/GenBank/DDBJ whole genome shotgun (WGS) entry which is preliminary data.</text>
</comment>
<sequence length="305" mass="34107">MINDLFFWTDLTTEAFEKCKADIANAATLNFHSPNQQLSIMVDASDSAIGSVLHTTTSNGQQPLAFYSENLHPQNVNTTTEIPGFHCTIQHRYQARIGSKNVVADTLSRINEVHLPKIDFSAMAEAQASDEELQAILGKNELSFFLKPLSTDPDSSKLYCDVKQNKIRPYIPEIFRKKVFLALHNISHPGVRATKRLISDRFFWPSMQKDISNFTRSCLHCQKSKVARHTYSPLQSFQLPSARFDHVHLDLNSHHSSAPIISPPPVAVPTSTKPVPDSSPSSPVSPTNSTPLPYVTRSGRRVRFI</sequence>
<proteinExistence type="predicted"/>
<accession>A0A8X6G9V9</accession>
<dbReference type="InterPro" id="IPR050951">
    <property type="entry name" value="Retrovirus_Pol_polyprotein"/>
</dbReference>
<dbReference type="PANTHER" id="PTHR37984">
    <property type="entry name" value="PROTEIN CBG26694"/>
    <property type="match status" value="1"/>
</dbReference>
<dbReference type="Proteomes" id="UP000887116">
    <property type="component" value="Unassembled WGS sequence"/>
</dbReference>
<feature type="domain" description="Integrase zinc-binding" evidence="4">
    <location>
        <begin position="171"/>
        <end position="226"/>
    </location>
</feature>
<dbReference type="FunFam" id="1.10.340.70:FF:000001">
    <property type="entry name" value="Retrovirus-related Pol polyprotein from transposon gypsy-like Protein"/>
    <property type="match status" value="1"/>
</dbReference>
<reference evidence="5" key="1">
    <citation type="submission" date="2020-07" db="EMBL/GenBank/DDBJ databases">
        <title>Multicomponent nature underlies the extraordinary mechanical properties of spider dragline silk.</title>
        <authorList>
            <person name="Kono N."/>
            <person name="Nakamura H."/>
            <person name="Mori M."/>
            <person name="Yoshida Y."/>
            <person name="Ohtoshi R."/>
            <person name="Malay A.D."/>
            <person name="Moran D.A.P."/>
            <person name="Tomita M."/>
            <person name="Numata K."/>
            <person name="Arakawa K."/>
        </authorList>
    </citation>
    <scope>NUCLEOTIDE SEQUENCE</scope>
</reference>
<evidence type="ECO:0000256" key="2">
    <source>
        <dbReference type="SAM" id="MobiDB-lite"/>
    </source>
</evidence>
<evidence type="ECO:0000313" key="6">
    <source>
        <dbReference type="Proteomes" id="UP000887116"/>
    </source>
</evidence>
<dbReference type="EMBL" id="BMAO01024929">
    <property type="protein sequence ID" value="GFQ98783.1"/>
    <property type="molecule type" value="Genomic_DNA"/>
</dbReference>
<evidence type="ECO:0000259" key="3">
    <source>
        <dbReference type="Pfam" id="PF17919"/>
    </source>
</evidence>
<dbReference type="AlphaFoldDB" id="A0A8X6G9V9"/>
<evidence type="ECO:0000259" key="4">
    <source>
        <dbReference type="Pfam" id="PF17921"/>
    </source>
</evidence>
<dbReference type="OrthoDB" id="422540at2759"/>
<dbReference type="Pfam" id="PF17921">
    <property type="entry name" value="Integrase_H2C2"/>
    <property type="match status" value="1"/>
</dbReference>
<feature type="compositionally biased region" description="Low complexity" evidence="2">
    <location>
        <begin position="268"/>
        <end position="291"/>
    </location>
</feature>
<dbReference type="Pfam" id="PF17919">
    <property type="entry name" value="RT_RNaseH_2"/>
    <property type="match status" value="1"/>
</dbReference>
<dbReference type="PANTHER" id="PTHR37984:SF7">
    <property type="entry name" value="INTEGRASE CATALYTIC DOMAIN-CONTAINING PROTEIN"/>
    <property type="match status" value="1"/>
</dbReference>
<evidence type="ECO:0000256" key="1">
    <source>
        <dbReference type="ARBA" id="ARBA00012493"/>
    </source>
</evidence>
<dbReference type="InterPro" id="IPR041577">
    <property type="entry name" value="RT_RNaseH_2"/>
</dbReference>
<gene>
    <name evidence="5" type="primary">TY3B-I_1283</name>
    <name evidence="5" type="ORF">TNCT_85711</name>
</gene>
<evidence type="ECO:0000313" key="5">
    <source>
        <dbReference type="EMBL" id="GFQ98783.1"/>
    </source>
</evidence>
<name>A0A8X6G9V9_TRICU</name>
<dbReference type="SUPFAM" id="SSF56672">
    <property type="entry name" value="DNA/RNA polymerases"/>
    <property type="match status" value="1"/>
</dbReference>